<dbReference type="EMBL" id="WJXA01000006">
    <property type="protein sequence ID" value="KAF7140790.1"/>
    <property type="molecule type" value="Genomic_DNA"/>
</dbReference>
<gene>
    <name evidence="2" type="ORF">RHSIM_Rhsim06G0053500</name>
</gene>
<keyword evidence="3" id="KW-1185">Reference proteome</keyword>
<dbReference type="InterPro" id="IPR029472">
    <property type="entry name" value="Copia-like_N"/>
</dbReference>
<dbReference type="Pfam" id="PF14223">
    <property type="entry name" value="Retrotran_gag_2"/>
    <property type="match status" value="1"/>
</dbReference>
<protein>
    <recommendedName>
        <fullName evidence="1">Retrotransposon Copia-like N-terminal domain-containing protein</fullName>
    </recommendedName>
</protein>
<comment type="caution">
    <text evidence="2">The sequence shown here is derived from an EMBL/GenBank/DDBJ whole genome shotgun (WGS) entry which is preliminary data.</text>
</comment>
<dbReference type="AlphaFoldDB" id="A0A834LMT0"/>
<sequence length="431" mass="47755">MCVGCTHAQEALISSQAQQDKRGHARLPRNVIQSFITLKLDSSNYFAWKTQVENALKATALFHFADGLCEKPSPFLVDASGVKTPNPEFTNWTTIDCMLLSCLIATLTPPVLPHVVRSDQTCQLWTKLEEKFSLLSRSHIHDLKRKLYGLNKTGTMEQCLDYIKEIIQKLAASGTQVADEELIFHTLNGLKTGYDSLKQTILTRIDDMTFSILSSLLMAEELHLTPEITPISSILVAQHHTPSLSTSTNIPSSSTSGILLTPYVPFHFLNPVLPSQQFLPTFSSPQYNGPRFNRNMNRFKGTQFVPQQFSKPYSGFSNYLGYPGNSNNSGFPSGFSTPPVGFPSTPASCQICGRDNHQASTCYYRQNLNYRPSGFGHLGRSFGQNFVSHGQNFPLHGQNFPLTGSQFSSNAQALLVTPDSMGYYGVPSQYA</sequence>
<dbReference type="PANTHER" id="PTHR47481">
    <property type="match status" value="1"/>
</dbReference>
<reference evidence="2" key="1">
    <citation type="submission" date="2019-11" db="EMBL/GenBank/DDBJ databases">
        <authorList>
            <person name="Liu Y."/>
            <person name="Hou J."/>
            <person name="Li T.-Q."/>
            <person name="Guan C.-H."/>
            <person name="Wu X."/>
            <person name="Wu H.-Z."/>
            <person name="Ling F."/>
            <person name="Zhang R."/>
            <person name="Shi X.-G."/>
            <person name="Ren J.-P."/>
            <person name="Chen E.-F."/>
            <person name="Sun J.-M."/>
        </authorList>
    </citation>
    <scope>NUCLEOTIDE SEQUENCE</scope>
    <source>
        <strain evidence="2">Adult_tree_wgs_1</strain>
        <tissue evidence="2">Leaves</tissue>
    </source>
</reference>
<proteinExistence type="predicted"/>
<dbReference type="Proteomes" id="UP000626092">
    <property type="component" value="Unassembled WGS sequence"/>
</dbReference>
<organism evidence="2 3">
    <name type="scientific">Rhododendron simsii</name>
    <name type="common">Sims's rhododendron</name>
    <dbReference type="NCBI Taxonomy" id="118357"/>
    <lineage>
        <taxon>Eukaryota</taxon>
        <taxon>Viridiplantae</taxon>
        <taxon>Streptophyta</taxon>
        <taxon>Embryophyta</taxon>
        <taxon>Tracheophyta</taxon>
        <taxon>Spermatophyta</taxon>
        <taxon>Magnoliopsida</taxon>
        <taxon>eudicotyledons</taxon>
        <taxon>Gunneridae</taxon>
        <taxon>Pentapetalae</taxon>
        <taxon>asterids</taxon>
        <taxon>Ericales</taxon>
        <taxon>Ericaceae</taxon>
        <taxon>Ericoideae</taxon>
        <taxon>Rhodoreae</taxon>
        <taxon>Rhododendron</taxon>
    </lineage>
</organism>
<accession>A0A834LMT0</accession>
<evidence type="ECO:0000259" key="1">
    <source>
        <dbReference type="Pfam" id="PF14244"/>
    </source>
</evidence>
<dbReference type="PANTHER" id="PTHR47481:SF31">
    <property type="entry name" value="OS01G0873500 PROTEIN"/>
    <property type="match status" value="1"/>
</dbReference>
<evidence type="ECO:0000313" key="2">
    <source>
        <dbReference type="EMBL" id="KAF7140790.1"/>
    </source>
</evidence>
<name>A0A834LMT0_RHOSS</name>
<dbReference type="OrthoDB" id="1796301at2759"/>
<evidence type="ECO:0000313" key="3">
    <source>
        <dbReference type="Proteomes" id="UP000626092"/>
    </source>
</evidence>
<dbReference type="Pfam" id="PF14244">
    <property type="entry name" value="Retrotran_gag_3"/>
    <property type="match status" value="1"/>
</dbReference>
<feature type="domain" description="Retrotransposon Copia-like N-terminal" evidence="1">
    <location>
        <begin position="34"/>
        <end position="73"/>
    </location>
</feature>